<keyword evidence="1" id="KW-0805">Transcription regulation</keyword>
<dbReference type="InterPro" id="IPR036271">
    <property type="entry name" value="Tet_transcr_reg_TetR-rel_C_sf"/>
</dbReference>
<dbReference type="Gene3D" id="1.10.10.60">
    <property type="entry name" value="Homeodomain-like"/>
    <property type="match status" value="1"/>
</dbReference>
<dbReference type="Pfam" id="PF02909">
    <property type="entry name" value="TetR_C_1"/>
    <property type="match status" value="1"/>
</dbReference>
<dbReference type="SUPFAM" id="SSF48498">
    <property type="entry name" value="Tetracyclin repressor-like, C-terminal domain"/>
    <property type="match status" value="1"/>
</dbReference>
<organism evidence="6 7">
    <name type="scientific">Spinactinospora alkalitolerans</name>
    <dbReference type="NCBI Taxonomy" id="687207"/>
    <lineage>
        <taxon>Bacteria</taxon>
        <taxon>Bacillati</taxon>
        <taxon>Actinomycetota</taxon>
        <taxon>Actinomycetes</taxon>
        <taxon>Streptosporangiales</taxon>
        <taxon>Nocardiopsidaceae</taxon>
        <taxon>Spinactinospora</taxon>
    </lineage>
</organism>
<dbReference type="RefSeq" id="WP_179646294.1">
    <property type="nucleotide sequence ID" value="NZ_BAAAYY010000005.1"/>
</dbReference>
<keyword evidence="2 4" id="KW-0238">DNA-binding</keyword>
<dbReference type="PANTHER" id="PTHR30055">
    <property type="entry name" value="HTH-TYPE TRANSCRIPTIONAL REGULATOR RUTR"/>
    <property type="match status" value="1"/>
</dbReference>
<evidence type="ECO:0000313" key="7">
    <source>
        <dbReference type="Proteomes" id="UP000589036"/>
    </source>
</evidence>
<keyword evidence="3" id="KW-0804">Transcription</keyword>
<dbReference type="SUPFAM" id="SSF46689">
    <property type="entry name" value="Homeodomain-like"/>
    <property type="match status" value="1"/>
</dbReference>
<dbReference type="Proteomes" id="UP000589036">
    <property type="component" value="Unassembled WGS sequence"/>
</dbReference>
<dbReference type="GO" id="GO:0045892">
    <property type="term" value="P:negative regulation of DNA-templated transcription"/>
    <property type="evidence" value="ECO:0007669"/>
    <property type="project" value="InterPro"/>
</dbReference>
<evidence type="ECO:0000256" key="3">
    <source>
        <dbReference type="ARBA" id="ARBA00023163"/>
    </source>
</evidence>
<accession>A0A852U5J2</accession>
<dbReference type="InterPro" id="IPR004111">
    <property type="entry name" value="Repressor_TetR_C"/>
</dbReference>
<dbReference type="InterPro" id="IPR009057">
    <property type="entry name" value="Homeodomain-like_sf"/>
</dbReference>
<dbReference type="GO" id="GO:0003700">
    <property type="term" value="F:DNA-binding transcription factor activity"/>
    <property type="evidence" value="ECO:0007669"/>
    <property type="project" value="TreeGrafter"/>
</dbReference>
<dbReference type="PROSITE" id="PS50977">
    <property type="entry name" value="HTH_TETR_2"/>
    <property type="match status" value="1"/>
</dbReference>
<evidence type="ECO:0000259" key="5">
    <source>
        <dbReference type="PROSITE" id="PS50977"/>
    </source>
</evidence>
<keyword evidence="7" id="KW-1185">Reference proteome</keyword>
<comment type="caution">
    <text evidence="6">The sequence shown here is derived from an EMBL/GenBank/DDBJ whole genome shotgun (WGS) entry which is preliminary data.</text>
</comment>
<name>A0A852U5J2_9ACTN</name>
<proteinExistence type="predicted"/>
<gene>
    <name evidence="6" type="ORF">HDA32_006007</name>
</gene>
<evidence type="ECO:0000313" key="6">
    <source>
        <dbReference type="EMBL" id="NYE50887.1"/>
    </source>
</evidence>
<protein>
    <submittedName>
        <fullName evidence="6">AcrR family transcriptional regulator</fullName>
    </submittedName>
</protein>
<dbReference type="AlphaFoldDB" id="A0A852U5J2"/>
<evidence type="ECO:0000256" key="1">
    <source>
        <dbReference type="ARBA" id="ARBA00023015"/>
    </source>
</evidence>
<evidence type="ECO:0000256" key="4">
    <source>
        <dbReference type="PROSITE-ProRule" id="PRU00335"/>
    </source>
</evidence>
<reference evidence="6 7" key="1">
    <citation type="submission" date="2020-07" db="EMBL/GenBank/DDBJ databases">
        <title>Sequencing the genomes of 1000 actinobacteria strains.</title>
        <authorList>
            <person name="Klenk H.-P."/>
        </authorList>
    </citation>
    <scope>NUCLEOTIDE SEQUENCE [LARGE SCALE GENOMIC DNA]</scope>
    <source>
        <strain evidence="6 7">CXB654</strain>
    </source>
</reference>
<dbReference type="Pfam" id="PF00440">
    <property type="entry name" value="TetR_N"/>
    <property type="match status" value="1"/>
</dbReference>
<feature type="DNA-binding region" description="H-T-H motif" evidence="4">
    <location>
        <begin position="57"/>
        <end position="76"/>
    </location>
</feature>
<dbReference type="InterPro" id="IPR050109">
    <property type="entry name" value="HTH-type_TetR-like_transc_reg"/>
</dbReference>
<dbReference type="InterPro" id="IPR001647">
    <property type="entry name" value="HTH_TetR"/>
</dbReference>
<dbReference type="GO" id="GO:0000976">
    <property type="term" value="F:transcription cis-regulatory region binding"/>
    <property type="evidence" value="ECO:0007669"/>
    <property type="project" value="TreeGrafter"/>
</dbReference>
<sequence length="265" mass="28854">MPIERSSAGDPARTLELLWREPGRGTSGRGPRQGRTVDEVVDAAIGIADEAGLESVTMRKVAQALGVVPMSLYTYVPGKAELLDLMLDTVYGRMPRTDRTGEPWRARVEGVARENRELFERHPWAARVSTVRPPLGPGVMAKYEHELAAFDGLGLTDVEMDAALTYLLGFVQTTARMAADVRGARHDSAMDDEQWWEANQPLLARVFDETRYPVAARVGGAAGAAHQGAYGPDHAYEFGLRRVLDGLGALIDARAGSGTDQSRRP</sequence>
<dbReference type="PANTHER" id="PTHR30055:SF151">
    <property type="entry name" value="TRANSCRIPTIONAL REGULATORY PROTEIN"/>
    <property type="match status" value="1"/>
</dbReference>
<feature type="domain" description="HTH tetR-type" evidence="5">
    <location>
        <begin position="34"/>
        <end position="94"/>
    </location>
</feature>
<dbReference type="Gene3D" id="1.10.357.10">
    <property type="entry name" value="Tetracycline Repressor, domain 2"/>
    <property type="match status" value="1"/>
</dbReference>
<dbReference type="EMBL" id="JACCCC010000001">
    <property type="protein sequence ID" value="NYE50887.1"/>
    <property type="molecule type" value="Genomic_DNA"/>
</dbReference>
<evidence type="ECO:0000256" key="2">
    <source>
        <dbReference type="ARBA" id="ARBA00023125"/>
    </source>
</evidence>